<dbReference type="Proteomes" id="UP001215956">
    <property type="component" value="Unassembled WGS sequence"/>
</dbReference>
<dbReference type="EMBL" id="JARFPL010000022">
    <property type="protein sequence ID" value="MDF0593506.1"/>
    <property type="molecule type" value="Genomic_DNA"/>
</dbReference>
<dbReference type="RefSeq" id="WP_316969211.1">
    <property type="nucleotide sequence ID" value="NZ_JARFPL010000022.1"/>
</dbReference>
<proteinExistence type="predicted"/>
<comment type="caution">
    <text evidence="1">The sequence shown here is derived from an EMBL/GenBank/DDBJ whole genome shotgun (WGS) entry which is preliminary data.</text>
</comment>
<name>A0ABT5XFK8_9EURY</name>
<keyword evidence="2" id="KW-1185">Reference proteome</keyword>
<gene>
    <name evidence="1" type="ORF">P0O24_07910</name>
</gene>
<sequence>MEIELSKMDLVILASAHNPSIMSPEWIEKNKLLDEKYINYVNTPQFSVFESETYNITIDQQRLQISLKNLRSDQKSLAKIGAKYLELLPHIPYSALGLNFIWSAQIAPGETMPEFNININDLNISNNFQDYELELGCIVKAKKDRYLLNLSIKPSGENKLIFNFNYHFDVEPLTVTKAIEYISGLPELCDDSYHIVNKILSGGS</sequence>
<protein>
    <submittedName>
        <fullName evidence="1">Uncharacterized protein</fullName>
    </submittedName>
</protein>
<evidence type="ECO:0000313" key="1">
    <source>
        <dbReference type="EMBL" id="MDF0593506.1"/>
    </source>
</evidence>
<organism evidence="1 2">
    <name type="scientific">Candidatus Methanocrinis alkalitolerans</name>
    <dbReference type="NCBI Taxonomy" id="3033395"/>
    <lineage>
        <taxon>Archaea</taxon>
        <taxon>Methanobacteriati</taxon>
        <taxon>Methanobacteriota</taxon>
        <taxon>Stenosarchaea group</taxon>
        <taxon>Methanomicrobia</taxon>
        <taxon>Methanotrichales</taxon>
        <taxon>Methanotrichaceae</taxon>
        <taxon>Methanocrinis</taxon>
    </lineage>
</organism>
<accession>A0ABT5XFK8</accession>
<evidence type="ECO:0000313" key="2">
    <source>
        <dbReference type="Proteomes" id="UP001215956"/>
    </source>
</evidence>
<reference evidence="1 2" key="1">
    <citation type="submission" date="2023-03" db="EMBL/GenBank/DDBJ databases">
        <title>Whole genome sequencing of Methanotrichaceae archaeon M04Ac.</title>
        <authorList>
            <person name="Khomyakova M.A."/>
            <person name="Merkel A.Y."/>
            <person name="Slobodkin A.I."/>
        </authorList>
    </citation>
    <scope>NUCLEOTIDE SEQUENCE [LARGE SCALE GENOMIC DNA]</scope>
    <source>
        <strain evidence="1 2">M04Ac</strain>
    </source>
</reference>